<feature type="compositionally biased region" description="Low complexity" evidence="1">
    <location>
        <begin position="32"/>
        <end position="51"/>
    </location>
</feature>
<reference evidence="2" key="2">
    <citation type="submission" date="2020-09" db="EMBL/GenBank/DDBJ databases">
        <authorList>
            <person name="Sun Q."/>
            <person name="Ohkuma M."/>
        </authorList>
    </citation>
    <scope>NUCLEOTIDE SEQUENCE</scope>
    <source>
        <strain evidence="2">JCM 5016</strain>
    </source>
</reference>
<organism evidence="2 3">
    <name type="scientific">Streptomyces echinoruber</name>
    <dbReference type="NCBI Taxonomy" id="68898"/>
    <lineage>
        <taxon>Bacteria</taxon>
        <taxon>Bacillati</taxon>
        <taxon>Actinomycetota</taxon>
        <taxon>Actinomycetes</taxon>
        <taxon>Kitasatosporales</taxon>
        <taxon>Streptomycetaceae</taxon>
        <taxon>Streptomyces</taxon>
    </lineage>
</organism>
<evidence type="ECO:0000313" key="2">
    <source>
        <dbReference type="EMBL" id="GGZ76150.1"/>
    </source>
</evidence>
<proteinExistence type="predicted"/>
<reference evidence="2" key="1">
    <citation type="journal article" date="2014" name="Int. J. Syst. Evol. Microbiol.">
        <title>Complete genome sequence of Corynebacterium casei LMG S-19264T (=DSM 44701T), isolated from a smear-ripened cheese.</title>
        <authorList>
            <consortium name="US DOE Joint Genome Institute (JGI-PGF)"/>
            <person name="Walter F."/>
            <person name="Albersmeier A."/>
            <person name="Kalinowski J."/>
            <person name="Ruckert C."/>
        </authorList>
    </citation>
    <scope>NUCLEOTIDE SEQUENCE</scope>
    <source>
        <strain evidence="2">JCM 5016</strain>
    </source>
</reference>
<name>A0A918QWZ2_9ACTN</name>
<evidence type="ECO:0000313" key="3">
    <source>
        <dbReference type="Proteomes" id="UP000623010"/>
    </source>
</evidence>
<keyword evidence="3" id="KW-1185">Reference proteome</keyword>
<accession>A0A918QWZ2</accession>
<protein>
    <recommendedName>
        <fullName evidence="4">FXSXX-COOH protein</fullName>
    </recommendedName>
</protein>
<comment type="caution">
    <text evidence="2">The sequence shown here is derived from an EMBL/GenBank/DDBJ whole genome shotgun (WGS) entry which is preliminary data.</text>
</comment>
<dbReference type="AlphaFoldDB" id="A0A918QWZ2"/>
<gene>
    <name evidence="2" type="ORF">GCM10010389_12130</name>
</gene>
<feature type="region of interest" description="Disordered" evidence="1">
    <location>
        <begin position="1"/>
        <end position="71"/>
    </location>
</feature>
<sequence length="113" mass="12442">MSRNDGEAPGVPEKPQVPQVPREAEPPEPPEASRAPRAAESPRVPQVVEVPQEPRKLRQPQEPGAPQPLPDLLSLGLAELRTIDHPVLREVLADLRERAAQPSETLWGFNNAF</sequence>
<dbReference type="EMBL" id="BMWH01000003">
    <property type="protein sequence ID" value="GGZ76150.1"/>
    <property type="molecule type" value="Genomic_DNA"/>
</dbReference>
<dbReference type="Proteomes" id="UP000623010">
    <property type="component" value="Unassembled WGS sequence"/>
</dbReference>
<evidence type="ECO:0008006" key="4">
    <source>
        <dbReference type="Google" id="ProtNLM"/>
    </source>
</evidence>
<dbReference type="NCBIfam" id="TIGR04268">
    <property type="entry name" value="FxSxx-COOH"/>
    <property type="match status" value="1"/>
</dbReference>
<evidence type="ECO:0000256" key="1">
    <source>
        <dbReference type="SAM" id="MobiDB-lite"/>
    </source>
</evidence>
<dbReference type="InterPro" id="IPR026334">
    <property type="entry name" value="FxSxx-COOH"/>
</dbReference>